<evidence type="ECO:0000256" key="1">
    <source>
        <dbReference type="ARBA" id="ARBA00022679"/>
    </source>
</evidence>
<feature type="compositionally biased region" description="Low complexity" evidence="5">
    <location>
        <begin position="1362"/>
        <end position="1371"/>
    </location>
</feature>
<feature type="region of interest" description="Disordered" evidence="5">
    <location>
        <begin position="926"/>
        <end position="963"/>
    </location>
</feature>
<evidence type="ECO:0000259" key="7">
    <source>
        <dbReference type="PROSITE" id="PS50112"/>
    </source>
</evidence>
<dbReference type="PROSITE" id="PS50112">
    <property type="entry name" value="PAS"/>
    <property type="match status" value="1"/>
</dbReference>
<dbReference type="InterPro" id="IPR000014">
    <property type="entry name" value="PAS"/>
</dbReference>
<organism evidence="8 9">
    <name type="scientific">Tetrahymena thermophila (strain SB210)</name>
    <dbReference type="NCBI Taxonomy" id="312017"/>
    <lineage>
        <taxon>Eukaryota</taxon>
        <taxon>Sar</taxon>
        <taxon>Alveolata</taxon>
        <taxon>Ciliophora</taxon>
        <taxon>Intramacronucleata</taxon>
        <taxon>Oligohymenophorea</taxon>
        <taxon>Hymenostomatida</taxon>
        <taxon>Tetrahymenina</taxon>
        <taxon>Tetrahymenidae</taxon>
        <taxon>Tetrahymena</taxon>
    </lineage>
</organism>
<name>Q23PR4_TETTS</name>
<evidence type="ECO:0000313" key="8">
    <source>
        <dbReference type="EMBL" id="EAR98621.2"/>
    </source>
</evidence>
<dbReference type="InterPro" id="IPR052994">
    <property type="entry name" value="Tiny_macrocysts_regulators"/>
</dbReference>
<gene>
    <name evidence="8" type="ORF">TTHERM_00463690</name>
</gene>
<feature type="transmembrane region" description="Helical" evidence="6">
    <location>
        <begin position="99"/>
        <end position="120"/>
    </location>
</feature>
<keyword evidence="6" id="KW-1133">Transmembrane helix</keyword>
<dbReference type="InterPro" id="IPR057352">
    <property type="entry name" value="TPR_TmcB/C"/>
</dbReference>
<keyword evidence="3" id="KW-0418">Kinase</keyword>
<keyword evidence="4" id="KW-0067">ATP-binding</keyword>
<feature type="transmembrane region" description="Helical" evidence="6">
    <location>
        <begin position="183"/>
        <end position="205"/>
    </location>
</feature>
<dbReference type="KEGG" id="tet:TTHERM_00463690"/>
<feature type="transmembrane region" description="Helical" evidence="6">
    <location>
        <begin position="141"/>
        <end position="163"/>
    </location>
</feature>
<evidence type="ECO:0000256" key="3">
    <source>
        <dbReference type="ARBA" id="ARBA00022777"/>
    </source>
</evidence>
<feature type="transmembrane region" description="Helical" evidence="6">
    <location>
        <begin position="1621"/>
        <end position="1640"/>
    </location>
</feature>
<dbReference type="OrthoDB" id="312072at2759"/>
<feature type="transmembrane region" description="Helical" evidence="6">
    <location>
        <begin position="1203"/>
        <end position="1224"/>
    </location>
</feature>
<dbReference type="GeneID" id="7826452"/>
<dbReference type="Proteomes" id="UP000009168">
    <property type="component" value="Unassembled WGS sequence"/>
</dbReference>
<keyword evidence="1" id="KW-0808">Transferase</keyword>
<dbReference type="EMBL" id="GG662650">
    <property type="protein sequence ID" value="EAR98621.2"/>
    <property type="molecule type" value="Genomic_DNA"/>
</dbReference>
<proteinExistence type="predicted"/>
<feature type="compositionally biased region" description="Polar residues" evidence="5">
    <location>
        <begin position="1280"/>
        <end position="1292"/>
    </location>
</feature>
<dbReference type="Pfam" id="PF25474">
    <property type="entry name" value="TPR_TmcB"/>
    <property type="match status" value="1"/>
</dbReference>
<evidence type="ECO:0000256" key="5">
    <source>
        <dbReference type="SAM" id="MobiDB-lite"/>
    </source>
</evidence>
<evidence type="ECO:0000256" key="4">
    <source>
        <dbReference type="ARBA" id="ARBA00022840"/>
    </source>
</evidence>
<protein>
    <submittedName>
        <fullName evidence="8">PAS domain S-box protein</fullName>
    </submittedName>
</protein>
<dbReference type="PANTHER" id="PTHR31600:SF2">
    <property type="entry name" value="GAMETE ENRICHED GENE 10 PROTEIN-RELATED"/>
    <property type="match status" value="1"/>
</dbReference>
<feature type="transmembrane region" description="Helical" evidence="6">
    <location>
        <begin position="1404"/>
        <end position="1425"/>
    </location>
</feature>
<sequence length="1682" mass="194443">MFSGNKKQNQQEESLWETIEQKLKLWLHSLIHEVLQSQVGSPLIYNLLILIETLQLNYYAIHPLLNKYIWNTNFLSYYQQLIQYFQFNYLLKGSQATTFLAILYICFSINIIVIILMIIATNKIVTNQKKNSTFLSYGIKILATYGLLVTTIIPLPFFNSFLATLICSVDSPYTQNMNCYSGLYFLHLTIAIIGMLIFIFLCLVFTFMFIDMNPSSVIPFASPQTLMPLIKLGMKVLLPFYVTIDYGGKFIQQFIVVLNVLFLFMLFMRYKTAPYYNKKIQSFVIFCESLIFWVAFCALVTTFLDQGTIDNIGLLYVLICFPMFWNVYRNIVHHRKSYFIQLSIKDFKKDDDVEVYVNVLIDLIESREHAESRIKLEGILKYHSKTCPKDTCYCRQLLHDETKDEESQLLSKKWYMFVRSILEDSLEKFVKSSRLHLLHAFIQHEKLKNKFKALFELMIAREHKPNIQEEFSIFRFANLIEDEIKDSDEKTGDTRNVDVNKIVLFQKRFIEFQEIIDKSVQLHLDFWKELLEENPEIQKIENMGSKITSTVEQVKDQFQRLRDIYSNHIKCLEIYGYFLKDIVNDDIEGEKILDNVKYAKNSQSVNKQFVDQDRLKYGENSNTAILTVSGNYGQIGTVTNLNNELTRILGWSKADVIEQNISRIMPKVYADLHDKFMEHYLETSEGKVIGIERTVMCLNKDSFLVPCTLMIKVLPNLSEGIQIVGFLKDIEAANSILKTSNNEQDEKVHYMIYRTDNDSYVMQGITQSCYNSLGIPSSLMYGNSTNNIEFTVDTICPDLLNPEFYEDLKSPAGLIVTIDTTTVQQNFLLDEEDSEDEEYQDATSGIGQTVGLMDEGQETKAKKTKFKRTRVRMNLIEEQTFEDRKVNVVKFVEVDETDEGRSKINQEGYQGSAIEQQQMKEIEKTQMMKQQWTQQQQIQQQHNDRDEEFNASDRDSNISSSSVNEEVRQLKDFKSLISEKTVPKSISILKKTVISLIIVILVLSGVELSFKLSQGNEISTGFNSIFTSYQRTDIMADVNFYSRRVYNLANQIRLPVSPTTQNQAFVNDQSTLSTNVNLLQTNQFQNMKNVINLDSSTYNKLTTALYDVKFQQQQLNDIKTYQNLLTDAMIQYITSSSSLANSTLSSFLPSASSQGYVDSTIKNFFYVIQNGLFVLRKGTEFESQEIFTYYYNENDNFENSFKIIMILGIVFLLLSLVILIPYVFKVHKTNTRVLSLFGMIPIAEIKELVSRCEAYSAQFIDEKKMLQGEQNYQEEEVDQSKQNDSPKGNQNDLEIDGEANENDEVKDSKDIDYEDNKQKNNSDIRSNPQNQLQVPLAGGSDLRNSKINNNLKTNPQTAQNSNLKGAAANKNDANKKGKSQEEEDADNQRSQKLMNSKDNNRKKVIFQFLIFSLLFITYFVVSFVLELTFLQNMRQVLHHLSQVSQRNSIIKYALVYMVEQITTDQIQLQDGEDNLTVFINRSYTIENEINTSSLQSYPSEFSSYFSTFQTANYNNFCTIFPQTPTLTTTDCANVNSKMLQRGLKVSITSYIEGIRTFITNYENAADKSLSFKQKEFALNDYVVLEQMQFYMAPMIEFLNQQLLSAIQTYINNQNSIEEIKFGVFVAFVIIVFLGVWLPYLQQLSHKIWRTKGMLNMIPMDIITKDQNLKQAFQSGDILQAVK</sequence>
<dbReference type="STRING" id="312017.Q23PR4"/>
<keyword evidence="9" id="KW-1185">Reference proteome</keyword>
<dbReference type="HOGENOM" id="CLU_004014_0_0_1"/>
<feature type="compositionally biased region" description="Basic and acidic residues" evidence="5">
    <location>
        <begin position="1303"/>
        <end position="1322"/>
    </location>
</feature>
<evidence type="ECO:0000256" key="2">
    <source>
        <dbReference type="ARBA" id="ARBA00022741"/>
    </source>
</evidence>
<feature type="compositionally biased region" description="Polar residues" evidence="5">
    <location>
        <begin position="1345"/>
        <end position="1361"/>
    </location>
</feature>
<evidence type="ECO:0000256" key="6">
    <source>
        <dbReference type="SAM" id="Phobius"/>
    </source>
</evidence>
<keyword evidence="6" id="KW-0812">Transmembrane</keyword>
<dbReference type="GO" id="GO:0005524">
    <property type="term" value="F:ATP binding"/>
    <property type="evidence" value="ECO:0007669"/>
    <property type="project" value="UniProtKB-KW"/>
</dbReference>
<feature type="compositionally biased region" description="Acidic residues" evidence="5">
    <location>
        <begin position="1293"/>
        <end position="1302"/>
    </location>
</feature>
<keyword evidence="2" id="KW-0547">Nucleotide-binding</keyword>
<accession>Q23PR4</accession>
<dbReference type="RefSeq" id="XP_001018866.2">
    <property type="nucleotide sequence ID" value="XM_001018866.2"/>
</dbReference>
<feature type="domain" description="PAS" evidence="7">
    <location>
        <begin position="636"/>
        <end position="684"/>
    </location>
</feature>
<dbReference type="FunFam" id="3.30.450.20:FF:000060">
    <property type="entry name" value="Sensor protein FixL"/>
    <property type="match status" value="1"/>
</dbReference>
<dbReference type="eggNOG" id="ENOG502RT0R">
    <property type="taxonomic scope" value="Eukaryota"/>
</dbReference>
<feature type="compositionally biased region" description="Low complexity" evidence="5">
    <location>
        <begin position="927"/>
        <end position="941"/>
    </location>
</feature>
<feature type="transmembrane region" description="Helical" evidence="6">
    <location>
        <begin position="280"/>
        <end position="303"/>
    </location>
</feature>
<dbReference type="PANTHER" id="PTHR31600">
    <property type="entry name" value="TINY MACROCYSTS PROTEIN B-RELATED"/>
    <property type="match status" value="1"/>
</dbReference>
<reference evidence="9" key="1">
    <citation type="journal article" date="2006" name="PLoS Biol.">
        <title>Macronuclear genome sequence of the ciliate Tetrahymena thermophila, a model eukaryote.</title>
        <authorList>
            <person name="Eisen J.A."/>
            <person name="Coyne R.S."/>
            <person name="Wu M."/>
            <person name="Wu D."/>
            <person name="Thiagarajan M."/>
            <person name="Wortman J.R."/>
            <person name="Badger J.H."/>
            <person name="Ren Q."/>
            <person name="Amedeo P."/>
            <person name="Jones K.M."/>
            <person name="Tallon L.J."/>
            <person name="Delcher A.L."/>
            <person name="Salzberg S.L."/>
            <person name="Silva J.C."/>
            <person name="Haas B.J."/>
            <person name="Majoros W.H."/>
            <person name="Farzad M."/>
            <person name="Carlton J.M."/>
            <person name="Smith R.K. Jr."/>
            <person name="Garg J."/>
            <person name="Pearlman R.E."/>
            <person name="Karrer K.M."/>
            <person name="Sun L."/>
            <person name="Manning G."/>
            <person name="Elde N.C."/>
            <person name="Turkewitz A.P."/>
            <person name="Asai D.J."/>
            <person name="Wilkes D.E."/>
            <person name="Wang Y."/>
            <person name="Cai H."/>
            <person name="Collins K."/>
            <person name="Stewart B.A."/>
            <person name="Lee S.R."/>
            <person name="Wilamowska K."/>
            <person name="Weinberg Z."/>
            <person name="Ruzzo W.L."/>
            <person name="Wloga D."/>
            <person name="Gaertig J."/>
            <person name="Frankel J."/>
            <person name="Tsao C.-C."/>
            <person name="Gorovsky M.A."/>
            <person name="Keeling P.J."/>
            <person name="Waller R.F."/>
            <person name="Patron N.J."/>
            <person name="Cherry J.M."/>
            <person name="Stover N.A."/>
            <person name="Krieger C.J."/>
            <person name="del Toro C."/>
            <person name="Ryder H.F."/>
            <person name="Williamson S.C."/>
            <person name="Barbeau R.A."/>
            <person name="Hamilton E.P."/>
            <person name="Orias E."/>
        </authorList>
    </citation>
    <scope>NUCLEOTIDE SEQUENCE [LARGE SCALE GENOMIC DNA]</scope>
    <source>
        <strain evidence="9">SB210</strain>
    </source>
</reference>
<evidence type="ECO:0000313" key="9">
    <source>
        <dbReference type="Proteomes" id="UP000009168"/>
    </source>
</evidence>
<dbReference type="InParanoid" id="Q23PR4"/>
<feature type="compositionally biased region" description="Polar residues" evidence="5">
    <location>
        <begin position="1323"/>
        <end position="1333"/>
    </location>
</feature>
<dbReference type="Gene3D" id="3.30.450.20">
    <property type="entry name" value="PAS domain"/>
    <property type="match status" value="1"/>
</dbReference>
<dbReference type="GO" id="GO:0016301">
    <property type="term" value="F:kinase activity"/>
    <property type="evidence" value="ECO:0007669"/>
    <property type="project" value="UniProtKB-KW"/>
</dbReference>
<dbReference type="SUPFAM" id="SSF55785">
    <property type="entry name" value="PYP-like sensor domain (PAS domain)"/>
    <property type="match status" value="1"/>
</dbReference>
<feature type="region of interest" description="Disordered" evidence="5">
    <location>
        <begin position="1269"/>
        <end position="1395"/>
    </location>
</feature>
<dbReference type="InterPro" id="IPR035965">
    <property type="entry name" value="PAS-like_dom_sf"/>
</dbReference>
<dbReference type="NCBIfam" id="TIGR00229">
    <property type="entry name" value="sensory_box"/>
    <property type="match status" value="1"/>
</dbReference>
<feature type="transmembrane region" description="Helical" evidence="6">
    <location>
        <begin position="250"/>
        <end position="268"/>
    </location>
</feature>
<keyword evidence="6" id="KW-0472">Membrane</keyword>